<name>W2CLP4_9BACT</name>
<dbReference type="PATRIC" id="fig|1411022.3.peg.882"/>
<dbReference type="GO" id="GO:0046921">
    <property type="term" value="F:alpha-(1-&gt;6)-fucosyltransferase activity"/>
    <property type="evidence" value="ECO:0007669"/>
    <property type="project" value="TreeGrafter"/>
</dbReference>
<protein>
    <recommendedName>
        <fullName evidence="3">Glycosyl transferase</fullName>
    </recommendedName>
</protein>
<dbReference type="AlphaFoldDB" id="W2CLP4"/>
<sequence>MIIDDLLNREEVLSNYIKLNKSFRRTLVFRMGDSGGFFSEYNGMILAMLYCLTHQTRFILHSYKGNFAREKGWEDFFLPFCTIIQDKPDVYVHTYANFRPFGLHGKIQMQDGVWKWQLKKRVLNVLARGYNLFYPRTYLTQDLWDQFFYSQPHYDIPELGINGNIVQACHRLAQMTWHFNGKTGEEIQVLEEGLKLPQRYVSCHIRGGDKFMETKLLTIDPYMERIKEQPYKDIFVLTDDYTVIDQLATQYPTYKWYTLCEETERGYFHQNFSKSDRELKYRSLLKLLASVDIMARSQRFIGTTTSNPSIFMDICRPDISESVDGDKNMLYYLLYPETRLRSSPPYRT</sequence>
<dbReference type="GO" id="GO:0006487">
    <property type="term" value="P:protein N-linked glycosylation"/>
    <property type="evidence" value="ECO:0007669"/>
    <property type="project" value="TreeGrafter"/>
</dbReference>
<organism evidence="1 2">
    <name type="scientific">Tannerella sp. oral taxon BU063 isolate Cell 1/3</name>
    <dbReference type="NCBI Taxonomy" id="1411022"/>
    <lineage>
        <taxon>Bacteria</taxon>
        <taxon>Pseudomonadati</taxon>
        <taxon>Bacteroidota</taxon>
        <taxon>Bacteroidia</taxon>
        <taxon>Bacteroidales</taxon>
        <taxon>Tannerellaceae</taxon>
        <taxon>Tannerella</taxon>
    </lineage>
</organism>
<dbReference type="PANTHER" id="PTHR13132">
    <property type="entry name" value="ALPHA- 1,6 -FUCOSYLTRANSFERASE"/>
    <property type="match status" value="1"/>
</dbReference>
<evidence type="ECO:0000313" key="1">
    <source>
        <dbReference type="EMBL" id="ETK07958.1"/>
    </source>
</evidence>
<accession>W2CLP4</accession>
<proteinExistence type="predicted"/>
<evidence type="ECO:0000313" key="2">
    <source>
        <dbReference type="Proteomes" id="UP000034982"/>
    </source>
</evidence>
<comment type="caution">
    <text evidence="1">The sequence shown here is derived from an EMBL/GenBank/DDBJ whole genome shotgun (WGS) entry which is preliminary data.</text>
</comment>
<dbReference type="Gene3D" id="3.40.50.11350">
    <property type="match status" value="1"/>
</dbReference>
<dbReference type="EMBL" id="AYYE01000986">
    <property type="protein sequence ID" value="ETK07958.1"/>
    <property type="molecule type" value="Genomic_DNA"/>
</dbReference>
<reference evidence="1 2" key="1">
    <citation type="submission" date="2013-11" db="EMBL/GenBank/DDBJ databases">
        <title>Single cell genomics of uncultured Tannerella BU063 (oral taxon 286).</title>
        <authorList>
            <person name="Beall C.J."/>
            <person name="Campbell A.G."/>
            <person name="Griffen A.L."/>
            <person name="Podar M."/>
            <person name="Leys E.J."/>
        </authorList>
    </citation>
    <scope>NUCLEOTIDE SEQUENCE [LARGE SCALE GENOMIC DNA]</scope>
    <source>
        <strain evidence="1">Cell 1/3</strain>
    </source>
</reference>
<gene>
    <name evidence="1" type="ORF">T230_08245</name>
</gene>
<dbReference type="PANTHER" id="PTHR13132:SF29">
    <property type="entry name" value="ALPHA-(1,6)-FUCOSYLTRANSFERASE"/>
    <property type="match status" value="1"/>
</dbReference>
<evidence type="ECO:0008006" key="3">
    <source>
        <dbReference type="Google" id="ProtNLM"/>
    </source>
</evidence>
<dbReference type="Proteomes" id="UP000034982">
    <property type="component" value="Unassembled WGS sequence"/>
</dbReference>